<dbReference type="InterPro" id="IPR050682">
    <property type="entry name" value="ModA/WtpA"/>
</dbReference>
<keyword evidence="8" id="KW-0826">Tungsten</keyword>
<dbReference type="PATRIC" id="fig|56193.3.peg.2310"/>
<evidence type="ECO:0000256" key="8">
    <source>
        <dbReference type="ARBA" id="ARBA00023245"/>
    </source>
</evidence>
<comment type="subunit">
    <text evidence="10">The complex is composed of two ATP-binding proteins (ModC), two transmembrane proteins (ModB) and a solute-binding protein (ModA).</text>
</comment>
<dbReference type="RefSeq" id="WP_046763702.1">
    <property type="nucleotide sequence ID" value="NZ_LBIC01000004.1"/>
</dbReference>
<dbReference type="AlphaFoldDB" id="A0A0M3AQK4"/>
<evidence type="ECO:0000256" key="4">
    <source>
        <dbReference type="ARBA" id="ARBA00022475"/>
    </source>
</evidence>
<feature type="chain" id="PRO_5005650505" description="Molybdate-binding protein ModA" evidence="13">
    <location>
        <begin position="26"/>
        <end position="110"/>
    </location>
</feature>
<gene>
    <name evidence="14" type="ORF">YP76_11125</name>
</gene>
<dbReference type="EMBL" id="LBIC01000004">
    <property type="protein sequence ID" value="KKW92492.1"/>
    <property type="molecule type" value="Genomic_DNA"/>
</dbReference>
<evidence type="ECO:0000313" key="15">
    <source>
        <dbReference type="Proteomes" id="UP000033874"/>
    </source>
</evidence>
<keyword evidence="4" id="KW-1003">Cell membrane</keyword>
<dbReference type="GO" id="GO:0046872">
    <property type="term" value="F:metal ion binding"/>
    <property type="evidence" value="ECO:0007669"/>
    <property type="project" value="UniProtKB-KW"/>
</dbReference>
<proteinExistence type="inferred from homology"/>
<keyword evidence="7" id="KW-0472">Membrane</keyword>
<dbReference type="STRING" id="56193.YP76_11125"/>
<name>A0A0M3AQK4_9SPHN</name>
<dbReference type="FunFam" id="3.40.190.10:FF:000030">
    <property type="entry name" value="Molybdate ABC transporter substrate-binding protein"/>
    <property type="match status" value="1"/>
</dbReference>
<keyword evidence="6 13" id="KW-0732">Signal</keyword>
<organism evidence="14 15">
    <name type="scientific">Sphingobium chungbukense</name>
    <dbReference type="NCBI Taxonomy" id="56193"/>
    <lineage>
        <taxon>Bacteria</taxon>
        <taxon>Pseudomonadati</taxon>
        <taxon>Pseudomonadota</taxon>
        <taxon>Alphaproteobacteria</taxon>
        <taxon>Sphingomonadales</taxon>
        <taxon>Sphingomonadaceae</taxon>
        <taxon>Sphingobium</taxon>
    </lineage>
</organism>
<accession>A0A0M3AQK4</accession>
<evidence type="ECO:0000256" key="2">
    <source>
        <dbReference type="ARBA" id="ARBA00009175"/>
    </source>
</evidence>
<dbReference type="Pfam" id="PF13531">
    <property type="entry name" value="SBP_bac_11"/>
    <property type="match status" value="1"/>
</dbReference>
<comment type="similarity">
    <text evidence="2">Belongs to the bacterial solute-binding protein ModA family.</text>
</comment>
<comment type="subcellular location">
    <subcellularLocation>
        <location evidence="1">Cell membrane</location>
    </subcellularLocation>
</comment>
<evidence type="ECO:0000256" key="3">
    <source>
        <dbReference type="ARBA" id="ARBA00022448"/>
    </source>
</evidence>
<dbReference type="GO" id="GO:0030288">
    <property type="term" value="C:outer membrane-bounded periplasmic space"/>
    <property type="evidence" value="ECO:0007669"/>
    <property type="project" value="TreeGrafter"/>
</dbReference>
<reference evidence="14 15" key="1">
    <citation type="submission" date="2015-04" db="EMBL/GenBank/DDBJ databases">
        <title>Genome sequence of aromatic hydrocarbons-degrading Sphingobium chungbukense DJ77.</title>
        <authorList>
            <person name="Kim Y.-C."/>
            <person name="Chae J.-C."/>
        </authorList>
    </citation>
    <scope>NUCLEOTIDE SEQUENCE [LARGE SCALE GENOMIC DNA]</scope>
    <source>
        <strain evidence="14 15">DJ77</strain>
    </source>
</reference>
<dbReference type="GO" id="GO:0015689">
    <property type="term" value="P:molybdate ion transport"/>
    <property type="evidence" value="ECO:0007669"/>
    <property type="project" value="InterPro"/>
</dbReference>
<dbReference type="InterPro" id="IPR005950">
    <property type="entry name" value="ModA"/>
</dbReference>
<evidence type="ECO:0000256" key="12">
    <source>
        <dbReference type="ARBA" id="ARBA00078141"/>
    </source>
</evidence>
<protein>
    <recommendedName>
        <fullName evidence="11">Molybdate-binding protein ModA</fullName>
    </recommendedName>
    <alternativeName>
        <fullName evidence="12">Molybdate/tungstate-binding protein ModA</fullName>
    </alternativeName>
</protein>
<dbReference type="PANTHER" id="PTHR30632:SF17">
    <property type="entry name" value="MOLYBDATE-BINDING PROTEIN MODA"/>
    <property type="match status" value="1"/>
</dbReference>
<evidence type="ECO:0000256" key="10">
    <source>
        <dbReference type="ARBA" id="ARBA00062515"/>
    </source>
</evidence>
<keyword evidence="3" id="KW-0813">Transport</keyword>
<evidence type="ECO:0000313" key="14">
    <source>
        <dbReference type="EMBL" id="KKW92492.1"/>
    </source>
</evidence>
<feature type="non-terminal residue" evidence="14">
    <location>
        <position position="110"/>
    </location>
</feature>
<comment type="caution">
    <text evidence="14">The sequence shown here is derived from an EMBL/GenBank/DDBJ whole genome shotgun (WGS) entry which is preliminary data.</text>
</comment>
<sequence length="110" mass="11713">MPKVILRALALFAIFLHISTSPAMAQQRGPLVLAAASMQEAMNAAADAWAAQHHARPVLSFAASSALARQIRSGAPADLFVSADEDWMDDVEKAGFIQRGTRADLAGNRL</sequence>
<keyword evidence="5" id="KW-0479">Metal-binding</keyword>
<evidence type="ECO:0000256" key="9">
    <source>
        <dbReference type="ARBA" id="ARBA00056002"/>
    </source>
</evidence>
<evidence type="ECO:0000256" key="13">
    <source>
        <dbReference type="SAM" id="SignalP"/>
    </source>
</evidence>
<evidence type="ECO:0000256" key="6">
    <source>
        <dbReference type="ARBA" id="ARBA00022729"/>
    </source>
</evidence>
<evidence type="ECO:0000256" key="7">
    <source>
        <dbReference type="ARBA" id="ARBA00023136"/>
    </source>
</evidence>
<dbReference type="Proteomes" id="UP000033874">
    <property type="component" value="Unassembled WGS sequence"/>
</dbReference>
<comment type="function">
    <text evidence="9">Involved in the transport of molybdenum into the cell. Part of the binding-protein-dependent transport system ModABCD.</text>
</comment>
<evidence type="ECO:0000256" key="1">
    <source>
        <dbReference type="ARBA" id="ARBA00004236"/>
    </source>
</evidence>
<dbReference type="Gene3D" id="3.40.190.10">
    <property type="entry name" value="Periplasmic binding protein-like II"/>
    <property type="match status" value="1"/>
</dbReference>
<dbReference type="SUPFAM" id="SSF53850">
    <property type="entry name" value="Periplasmic binding protein-like II"/>
    <property type="match status" value="1"/>
</dbReference>
<dbReference type="PANTHER" id="PTHR30632">
    <property type="entry name" value="MOLYBDATE-BINDING PERIPLASMIC PROTEIN"/>
    <property type="match status" value="1"/>
</dbReference>
<evidence type="ECO:0000256" key="5">
    <source>
        <dbReference type="ARBA" id="ARBA00022723"/>
    </source>
</evidence>
<keyword evidence="15" id="KW-1185">Reference proteome</keyword>
<evidence type="ECO:0000256" key="11">
    <source>
        <dbReference type="ARBA" id="ARBA00073171"/>
    </source>
</evidence>
<dbReference type="GO" id="GO:0005886">
    <property type="term" value="C:plasma membrane"/>
    <property type="evidence" value="ECO:0007669"/>
    <property type="project" value="UniProtKB-SubCell"/>
</dbReference>
<dbReference type="GO" id="GO:0030973">
    <property type="term" value="F:molybdate ion binding"/>
    <property type="evidence" value="ECO:0007669"/>
    <property type="project" value="TreeGrafter"/>
</dbReference>
<dbReference type="NCBIfam" id="TIGR01256">
    <property type="entry name" value="modA"/>
    <property type="match status" value="1"/>
</dbReference>
<feature type="signal peptide" evidence="13">
    <location>
        <begin position="1"/>
        <end position="25"/>
    </location>
</feature>